<dbReference type="SUPFAM" id="SSF55729">
    <property type="entry name" value="Acyl-CoA N-acyltransferases (Nat)"/>
    <property type="match status" value="1"/>
</dbReference>
<protein>
    <recommendedName>
        <fullName evidence="1">N-acetyltransferase domain-containing protein</fullName>
    </recommendedName>
</protein>
<dbReference type="InterPro" id="IPR051531">
    <property type="entry name" value="N-acetyltransferase"/>
</dbReference>
<dbReference type="Gene3D" id="3.40.630.30">
    <property type="match status" value="1"/>
</dbReference>
<dbReference type="PANTHER" id="PTHR43792">
    <property type="entry name" value="GNAT FAMILY, PUTATIVE (AFU_ORTHOLOGUE AFUA_3G00765)-RELATED-RELATED"/>
    <property type="match status" value="1"/>
</dbReference>
<dbReference type="Proteomes" id="UP001149074">
    <property type="component" value="Unassembled WGS sequence"/>
</dbReference>
<accession>A0A9W9K1E7</accession>
<sequence length="211" mass="23287">MKAEPPVVTKGTLYPEQPVRVIIPADVNVIHTKNLRLRPLMLSDAADLFEFRSRQDVADWLWPRDPHKNIQETEANIATKTFQTPDASGAIGRRFYFGIISASDPKQKVVGAVGINSLLPAPSIGYGLHPDIWGKGYASEAVAGVIGAWWNLERIDPVNAEAVPKAERLFAGCNNTNIGSVKVLQKNGFRNFGVVRVEDDTVARFELERPN</sequence>
<gene>
    <name evidence="2" type="ORF">N7532_008233</name>
</gene>
<keyword evidence="3" id="KW-1185">Reference proteome</keyword>
<evidence type="ECO:0000259" key="1">
    <source>
        <dbReference type="PROSITE" id="PS51186"/>
    </source>
</evidence>
<dbReference type="EMBL" id="JAPQKI010000009">
    <property type="protein sequence ID" value="KAJ5089549.1"/>
    <property type="molecule type" value="Genomic_DNA"/>
</dbReference>
<organism evidence="2 3">
    <name type="scientific">Penicillium argentinense</name>
    <dbReference type="NCBI Taxonomy" id="1131581"/>
    <lineage>
        <taxon>Eukaryota</taxon>
        <taxon>Fungi</taxon>
        <taxon>Dikarya</taxon>
        <taxon>Ascomycota</taxon>
        <taxon>Pezizomycotina</taxon>
        <taxon>Eurotiomycetes</taxon>
        <taxon>Eurotiomycetidae</taxon>
        <taxon>Eurotiales</taxon>
        <taxon>Aspergillaceae</taxon>
        <taxon>Penicillium</taxon>
    </lineage>
</organism>
<reference evidence="2" key="1">
    <citation type="submission" date="2022-11" db="EMBL/GenBank/DDBJ databases">
        <authorList>
            <person name="Petersen C."/>
        </authorList>
    </citation>
    <scope>NUCLEOTIDE SEQUENCE</scope>
    <source>
        <strain evidence="2">IBT 30761</strain>
    </source>
</reference>
<comment type="caution">
    <text evidence="2">The sequence shown here is derived from an EMBL/GenBank/DDBJ whole genome shotgun (WGS) entry which is preliminary data.</text>
</comment>
<dbReference type="OrthoDB" id="4072826at2759"/>
<reference evidence="2" key="2">
    <citation type="journal article" date="2023" name="IMA Fungus">
        <title>Comparative genomic study of the Penicillium genus elucidates a diverse pangenome and 15 lateral gene transfer events.</title>
        <authorList>
            <person name="Petersen C."/>
            <person name="Sorensen T."/>
            <person name="Nielsen M.R."/>
            <person name="Sondergaard T.E."/>
            <person name="Sorensen J.L."/>
            <person name="Fitzpatrick D.A."/>
            <person name="Frisvad J.C."/>
            <person name="Nielsen K.L."/>
        </authorList>
    </citation>
    <scope>NUCLEOTIDE SEQUENCE</scope>
    <source>
        <strain evidence="2">IBT 30761</strain>
    </source>
</reference>
<dbReference type="InterPro" id="IPR016181">
    <property type="entry name" value="Acyl_CoA_acyltransferase"/>
</dbReference>
<dbReference type="GeneID" id="81359704"/>
<evidence type="ECO:0000313" key="2">
    <source>
        <dbReference type="EMBL" id="KAJ5089549.1"/>
    </source>
</evidence>
<evidence type="ECO:0000313" key="3">
    <source>
        <dbReference type="Proteomes" id="UP001149074"/>
    </source>
</evidence>
<dbReference type="PROSITE" id="PS51186">
    <property type="entry name" value="GNAT"/>
    <property type="match status" value="1"/>
</dbReference>
<dbReference type="InterPro" id="IPR000182">
    <property type="entry name" value="GNAT_dom"/>
</dbReference>
<dbReference type="Pfam" id="PF13302">
    <property type="entry name" value="Acetyltransf_3"/>
    <property type="match status" value="1"/>
</dbReference>
<dbReference type="GO" id="GO:0016747">
    <property type="term" value="F:acyltransferase activity, transferring groups other than amino-acyl groups"/>
    <property type="evidence" value="ECO:0007669"/>
    <property type="project" value="InterPro"/>
</dbReference>
<name>A0A9W9K1E7_9EURO</name>
<dbReference type="AlphaFoldDB" id="A0A9W9K1E7"/>
<dbReference type="RefSeq" id="XP_056471531.1">
    <property type="nucleotide sequence ID" value="XM_056620725.1"/>
</dbReference>
<feature type="domain" description="N-acetyltransferase" evidence="1">
    <location>
        <begin position="35"/>
        <end position="208"/>
    </location>
</feature>
<proteinExistence type="predicted"/>
<dbReference type="PANTHER" id="PTHR43792:SF1">
    <property type="entry name" value="N-ACETYLTRANSFERASE DOMAIN-CONTAINING PROTEIN"/>
    <property type="match status" value="1"/>
</dbReference>